<name>A0A372MHZ8_9SPIR</name>
<evidence type="ECO:0000313" key="3">
    <source>
        <dbReference type="Proteomes" id="UP000264002"/>
    </source>
</evidence>
<feature type="domain" description="Serine aminopeptidase S33" evidence="1">
    <location>
        <begin position="22"/>
        <end position="141"/>
    </location>
</feature>
<evidence type="ECO:0000259" key="1">
    <source>
        <dbReference type="Pfam" id="PF12146"/>
    </source>
</evidence>
<dbReference type="Pfam" id="PF12146">
    <property type="entry name" value="Hydrolase_4"/>
    <property type="match status" value="1"/>
</dbReference>
<keyword evidence="3" id="KW-1185">Reference proteome</keyword>
<organism evidence="2 3">
    <name type="scientific">Sphaerochaeta halotolerans</name>
    <dbReference type="NCBI Taxonomy" id="2293840"/>
    <lineage>
        <taxon>Bacteria</taxon>
        <taxon>Pseudomonadati</taxon>
        <taxon>Spirochaetota</taxon>
        <taxon>Spirochaetia</taxon>
        <taxon>Spirochaetales</taxon>
        <taxon>Sphaerochaetaceae</taxon>
        <taxon>Sphaerochaeta</taxon>
    </lineage>
</organism>
<dbReference type="Gene3D" id="3.40.50.1820">
    <property type="entry name" value="alpha/beta hydrolase"/>
    <property type="match status" value="1"/>
</dbReference>
<comment type="caution">
    <text evidence="2">The sequence shown here is derived from an EMBL/GenBank/DDBJ whole genome shotgun (WGS) entry which is preliminary data.</text>
</comment>
<dbReference type="EMBL" id="QUWK01000006">
    <property type="protein sequence ID" value="RFU94956.1"/>
    <property type="molecule type" value="Genomic_DNA"/>
</dbReference>
<gene>
    <name evidence="2" type="ORF">DYP60_06960</name>
</gene>
<proteinExistence type="predicted"/>
<reference evidence="2 3" key="2">
    <citation type="submission" date="2018-09" db="EMBL/GenBank/DDBJ databases">
        <title>Genome of Sphaerochaeta halotolerans strain 4-11.</title>
        <authorList>
            <person name="Nazina T.N."/>
            <person name="Sokolova D.S."/>
        </authorList>
    </citation>
    <scope>NUCLEOTIDE SEQUENCE [LARGE SCALE GENOMIC DNA]</scope>
    <source>
        <strain evidence="2 3">4-11</strain>
    </source>
</reference>
<reference evidence="3" key="1">
    <citation type="submission" date="2018-08" db="EMBL/GenBank/DDBJ databases">
        <authorList>
            <person name="Grouzdev D.S."/>
            <person name="Krutkina M.S."/>
        </authorList>
    </citation>
    <scope>NUCLEOTIDE SEQUENCE [LARGE SCALE GENOMIC DNA]</scope>
    <source>
        <strain evidence="3">4-11</strain>
    </source>
</reference>
<sequence>MPLFLLGHSFGPMAVSTLVPMTMKLLFTPHGHGMISTKHTTSANLKWVCSNPEVVKERLHDPYRKNLKYQLHHFDALHRLHDWSSFHPTKSNLPILSSTGKDDPIPRGARGLSDTERSLKRIGYHRISCVVFEGMRHDVVFNQIKEFLLAGTEHT</sequence>
<evidence type="ECO:0000313" key="2">
    <source>
        <dbReference type="EMBL" id="RFU94956.1"/>
    </source>
</evidence>
<protein>
    <recommendedName>
        <fullName evidence="1">Serine aminopeptidase S33 domain-containing protein</fullName>
    </recommendedName>
</protein>
<dbReference type="AlphaFoldDB" id="A0A372MHZ8"/>
<accession>A0A372MHZ8</accession>
<dbReference type="Proteomes" id="UP000264002">
    <property type="component" value="Unassembled WGS sequence"/>
</dbReference>
<dbReference type="InterPro" id="IPR029058">
    <property type="entry name" value="AB_hydrolase_fold"/>
</dbReference>
<dbReference type="InterPro" id="IPR022742">
    <property type="entry name" value="Hydrolase_4"/>
</dbReference>